<dbReference type="InterPro" id="IPR025686">
    <property type="entry name" value="Glucos_trans_II"/>
</dbReference>
<feature type="transmembrane region" description="Helical" evidence="1">
    <location>
        <begin position="61"/>
        <end position="78"/>
    </location>
</feature>
<feature type="transmembrane region" description="Helical" evidence="1">
    <location>
        <begin position="21"/>
        <end position="41"/>
    </location>
</feature>
<dbReference type="KEGG" id="fsr:KQR59_01915"/>
<dbReference type="RefSeq" id="WP_216692370.1">
    <property type="nucleotide sequence ID" value="NZ_CP076680.1"/>
</dbReference>
<evidence type="ECO:0000313" key="2">
    <source>
        <dbReference type="EMBL" id="QWU99660.1"/>
    </source>
</evidence>
<protein>
    <submittedName>
        <fullName evidence="2">Glucosyltransferase domain-containing protein</fullName>
    </submittedName>
</protein>
<keyword evidence="1" id="KW-0472">Membrane</keyword>
<dbReference type="AlphaFoldDB" id="A0AAJ4TLA3"/>
<keyword evidence="3" id="KW-1185">Reference proteome</keyword>
<keyword evidence="1" id="KW-1133">Transmembrane helix</keyword>
<name>A0AAJ4TLA3_9GAMM</name>
<feature type="transmembrane region" description="Helical" evidence="1">
    <location>
        <begin position="117"/>
        <end position="135"/>
    </location>
</feature>
<feature type="transmembrane region" description="Helical" evidence="1">
    <location>
        <begin position="180"/>
        <end position="203"/>
    </location>
</feature>
<dbReference type="Proteomes" id="UP000683421">
    <property type="component" value="Chromosome"/>
</dbReference>
<accession>A0AAJ4TLA3</accession>
<evidence type="ECO:0000256" key="1">
    <source>
        <dbReference type="SAM" id="Phobius"/>
    </source>
</evidence>
<reference evidence="2 3" key="1">
    <citation type="submission" date="2021-06" db="EMBL/GenBank/DDBJ databases">
        <title>Ulceroglandular infection and bacteremia caused by Francisella salimarina in an immunocompromised patient, France.</title>
        <authorList>
            <person name="Hennebique A."/>
            <person name="Caspar Y."/>
            <person name="Maurin M."/>
            <person name="Boisset S."/>
            <person name="Pelloux I."/>
            <person name="Gallego-Hernanz M.P."/>
            <person name="Burucoa C."/>
            <person name="Cazenave-Roblot F."/>
            <person name="Plouzeau C."/>
            <person name="Rammaert B."/>
        </authorList>
    </citation>
    <scope>NUCLEOTIDE SEQUENCE [LARGE SCALE GENOMIC DNA]</scope>
    <source>
        <strain evidence="2 3">CHUGA-F75</strain>
    </source>
</reference>
<dbReference type="Pfam" id="PF14264">
    <property type="entry name" value="Glucos_trans_II"/>
    <property type="match status" value="1"/>
</dbReference>
<proteinExistence type="predicted"/>
<keyword evidence="1" id="KW-0812">Transmembrane</keyword>
<gene>
    <name evidence="2" type="ORF">KQR59_01915</name>
</gene>
<feature type="transmembrane region" description="Helical" evidence="1">
    <location>
        <begin position="326"/>
        <end position="345"/>
    </location>
</feature>
<evidence type="ECO:0000313" key="3">
    <source>
        <dbReference type="Proteomes" id="UP000683421"/>
    </source>
</evidence>
<feature type="transmembrane region" description="Helical" evidence="1">
    <location>
        <begin position="215"/>
        <end position="241"/>
    </location>
</feature>
<feature type="transmembrane region" description="Helical" evidence="1">
    <location>
        <begin position="350"/>
        <end position="371"/>
    </location>
</feature>
<organism evidence="2 3">
    <name type="scientific">Francisella salimarina</name>
    <dbReference type="NCBI Taxonomy" id="2599927"/>
    <lineage>
        <taxon>Bacteria</taxon>
        <taxon>Pseudomonadati</taxon>
        <taxon>Pseudomonadota</taxon>
        <taxon>Gammaproteobacteria</taxon>
        <taxon>Thiotrichales</taxon>
        <taxon>Francisellaceae</taxon>
        <taxon>Francisella</taxon>
    </lineage>
</organism>
<feature type="transmembrane region" description="Helical" evidence="1">
    <location>
        <begin position="276"/>
        <end position="294"/>
    </location>
</feature>
<feature type="transmembrane region" description="Helical" evidence="1">
    <location>
        <begin position="142"/>
        <end position="160"/>
    </location>
</feature>
<sequence>MRRLLADLKEVIIQNNLVIKITLLCSITAYAYFIASWTISIDTELATYGLGNSKYLYPLDVQFLRLGRPILSLIVSIIGTVPIPYFNSILALGFIFCSYIVWIAILNNISNNKLSTIIFGLFYLISPIYIFQLNFVNQSIEIGLGFLLSSLSVYFLAQLFQKENWLTNILLSSLMIYFALGIYQSFIVYYIEGMITVLILNSIKKNLTPKEVAGFFYYSIFVAIIALVLYFITTHISYFFVGKSNYLTNFYDGWHTTNLANQLSLLFRYILNTLDSSLTISYGLCYIILLALMFKLKKLDSFIVLIGIITPLLLPIILISPMPLRILFTIPLSIAMLASVCFEIFRRKKLILIVAIIIALINFKQICLLTYSKNMAQAYNQRTLNSLYQNIYDKIGTKIYNTAIIFIASKHIDNSYFIKTTINQPFYLNSNLDLFSSIFPDSSWQESNLNHRVYYFLHWLNDYYKMPTEKQIDIAKKISINLPVYPQQGSIIKNDNSIIIKLSN</sequence>
<feature type="transmembrane region" description="Helical" evidence="1">
    <location>
        <begin position="301"/>
        <end position="320"/>
    </location>
</feature>
<feature type="transmembrane region" description="Helical" evidence="1">
    <location>
        <begin position="85"/>
        <end position="105"/>
    </location>
</feature>
<dbReference type="EMBL" id="CP076680">
    <property type="protein sequence ID" value="QWU99660.1"/>
    <property type="molecule type" value="Genomic_DNA"/>
</dbReference>